<comment type="caution">
    <text evidence="5">The sequence shown here is derived from an EMBL/GenBank/DDBJ whole genome shotgun (WGS) entry which is preliminary data.</text>
</comment>
<dbReference type="EMBL" id="JAASQL010000002">
    <property type="protein sequence ID" value="NIJ45548.1"/>
    <property type="molecule type" value="Genomic_DNA"/>
</dbReference>
<dbReference type="InterPro" id="IPR013517">
    <property type="entry name" value="FG-GAP"/>
</dbReference>
<evidence type="ECO:0000259" key="2">
    <source>
        <dbReference type="Pfam" id="PF07593"/>
    </source>
</evidence>
<evidence type="ECO:0000259" key="4">
    <source>
        <dbReference type="Pfam" id="PF21167"/>
    </source>
</evidence>
<keyword evidence="6" id="KW-1185">Reference proteome</keyword>
<dbReference type="Proteomes" id="UP000745859">
    <property type="component" value="Unassembled WGS sequence"/>
</dbReference>
<dbReference type="Gene3D" id="1.10.606.10">
    <property type="entry name" value="Vanadium-containing Chloroperoxidase, domain 2"/>
    <property type="match status" value="1"/>
</dbReference>
<evidence type="ECO:0000259" key="3">
    <source>
        <dbReference type="Pfam" id="PF19408"/>
    </source>
</evidence>
<organism evidence="5 6">
    <name type="scientific">Wenyingzhuangia heitensis</name>
    <dbReference type="NCBI Taxonomy" id="1487859"/>
    <lineage>
        <taxon>Bacteria</taxon>
        <taxon>Pseudomonadati</taxon>
        <taxon>Bacteroidota</taxon>
        <taxon>Flavobacteriia</taxon>
        <taxon>Flavobacteriales</taxon>
        <taxon>Flavobacteriaceae</taxon>
        <taxon>Wenyingzhuangia</taxon>
    </lineage>
</organism>
<dbReference type="InterPro" id="IPR016119">
    <property type="entry name" value="Br/Cl_peroxidase_C"/>
</dbReference>
<gene>
    <name evidence="5" type="ORF">FHR24_002016</name>
</gene>
<dbReference type="Gene3D" id="2.130.10.130">
    <property type="entry name" value="Integrin alpha, N-terminal"/>
    <property type="match status" value="1"/>
</dbReference>
<evidence type="ECO:0000313" key="5">
    <source>
        <dbReference type="EMBL" id="NIJ45548.1"/>
    </source>
</evidence>
<evidence type="ECO:0000256" key="1">
    <source>
        <dbReference type="ARBA" id="ARBA00022729"/>
    </source>
</evidence>
<dbReference type="InterPro" id="IPR052559">
    <property type="entry name" value="V-haloperoxidase"/>
</dbReference>
<accession>A0ABX0U9X8</accession>
<dbReference type="PANTHER" id="PTHR34599">
    <property type="entry name" value="PEROXIDASE-RELATED"/>
    <property type="match status" value="1"/>
</dbReference>
<dbReference type="InterPro" id="IPR036938">
    <property type="entry name" value="PAP2/HPO_sf"/>
</dbReference>
<sequence length="1346" mass="152227">MFNNPNKHLFFLFLILLINSIVFSQELVRIENITGLENLKDNNSVSTVDFDKDYDLDLFIVSKHKDVNGDEKTHSKLFRNENNGRFTDVTISAGLNNILPTDGIDDQELGTAGLEGYKYGSFWGDYNNDGYPDLFLTNHKNVLLYKNQQDGTFLEVTEAAGILKNNLCNNTGATWFDYNNDGFLDLFINDWNGCKQNTLYENNGDGTFKNISNKINHLLTDKNASYTMFPFDFNQDGWMDLYISNDLKKQNGLYINNSGNSFTEKASEYGLDNKIDDMSLVINDFNLDGNFDFFITGINENSLFKNNGIHQFSDVTIENRVLIPEGAKWPEYWAWGSTMDDFDLDGDEDLIITNGSSFGTPQKNTYFRNEYKQKFSLFSNRTETLNFGEASISSEVLSFDYDNDGDLDIFITNSYNKPFFFENKTNSATHQNNTWLKLHLEGTLSNKSAYGTEITLTTKNQTYKRYYNGVSFISQSDKPVHFGLDKEQEILELQIKWPSGTIDTYNNLATNVELKFTEANGFTNLSIQPSNKIKGCTDPNSCTYNPLATEDNGTCSYLDPAKIIGNTTAVALQEETYTYNQKENTSLLWNVTGGIITKGNNTNSITVKWGLEKHGEISVTENSNDCKSTEQKINIQLSLNTSTKNSSIARIWNEALLEAIRKDYARPTVHARNLFHFAIAIYDTWAIYNQKASSYLIGNTVHNYTSAFTSFPQTNLNPKDRDKAISYAAYKLLSHRFKNSPGAKISLKKFDLIMEQLGYNTNNTSIDYESGDPASLGNYIASEIINYGLTDGSNEQNDYKNLYYKPKNKALTLSLKKDTVKVKDPNRWQPLAFTKFIDQSGNLAKSTPNFLSPEWGNVLPFSLSESDKNMMKRDNKNYPVYHLPKFPPQLDTININESSELYKWNFSLVALWSAQLDPNDGEKLDISPASMGNIDLDELPNSYAEYTHFYKAEKGGDISKGHTINPITKQAYEPQIVPKADYARVLAEFWADGPDSETPPGHWFTILNYVSDHPLMVKKFNGKGDTLSDLEWDIKTYFILAGAMHDAAISAWSIKGWADYIRPISAIRYMAKLGQSTHKELDNYHPGGIPLKPGFIETIKEGDELRGTNNQNVGKIKLKSWRGHDYIKNPKEDVAGVGWILARNWWPYQRPSFVTPPFAGFISGHSTFSRAAAEVMTLVTGDEYFPGGMGEFKALKNEFLVFEKGPSVDVTLQWATYRDASDQTSLSRIWGGIHPPVDDIPGRLIGEKIGIDAYDFALSYFGTEIEPTHKFNIYPNPVTSNKITVSNTKETDQFYLISIHGLQQKTTKITFNKTNNSTILALPDNLTSGIYYIKVNQKTKPIVILK</sequence>
<protein>
    <recommendedName>
        <fullName evidence="7">Por secretion system C-terminal sorting domain-containing protein</fullName>
    </recommendedName>
</protein>
<dbReference type="NCBIfam" id="TIGR04183">
    <property type="entry name" value="Por_Secre_tail"/>
    <property type="match status" value="1"/>
</dbReference>
<dbReference type="InterPro" id="IPR045829">
    <property type="entry name" value="PKD_6"/>
</dbReference>
<dbReference type="Pfam" id="PF13517">
    <property type="entry name" value="FG-GAP_3"/>
    <property type="match status" value="3"/>
</dbReference>
<dbReference type="SUPFAM" id="SSF48317">
    <property type="entry name" value="Acid phosphatase/Vanadium-dependent haloperoxidase"/>
    <property type="match status" value="1"/>
</dbReference>
<dbReference type="CDD" id="cd03398">
    <property type="entry name" value="PAP2_haloperoxidase"/>
    <property type="match status" value="1"/>
</dbReference>
<evidence type="ECO:0000313" key="6">
    <source>
        <dbReference type="Proteomes" id="UP000745859"/>
    </source>
</evidence>
<dbReference type="SUPFAM" id="SSF69318">
    <property type="entry name" value="Integrin alpha N-terminal domain"/>
    <property type="match status" value="1"/>
</dbReference>
<keyword evidence="1" id="KW-0732">Signal</keyword>
<dbReference type="RefSeq" id="WP_167187806.1">
    <property type="nucleotide sequence ID" value="NZ_JAASQL010000002.1"/>
</dbReference>
<dbReference type="Pfam" id="PF19408">
    <property type="entry name" value="PKD_6"/>
    <property type="match status" value="1"/>
</dbReference>
<dbReference type="InterPro" id="IPR049283">
    <property type="entry name" value="DUF6851"/>
</dbReference>
<reference evidence="5 6" key="1">
    <citation type="submission" date="2020-03" db="EMBL/GenBank/DDBJ databases">
        <title>Genomic Encyclopedia of Type Strains, Phase IV (KMG-IV): sequencing the most valuable type-strain genomes for metagenomic binning, comparative biology and taxonomic classification.</title>
        <authorList>
            <person name="Goeker M."/>
        </authorList>
    </citation>
    <scope>NUCLEOTIDE SEQUENCE [LARGE SCALE GENOMIC DNA]</scope>
    <source>
        <strain evidence="5 6">DSM 101599</strain>
    </source>
</reference>
<feature type="domain" description="PKD-like" evidence="3">
    <location>
        <begin position="560"/>
        <end position="632"/>
    </location>
</feature>
<evidence type="ECO:0008006" key="7">
    <source>
        <dbReference type="Google" id="ProtNLM"/>
    </source>
</evidence>
<dbReference type="InterPro" id="IPR026444">
    <property type="entry name" value="Secre_tail"/>
</dbReference>
<dbReference type="Pfam" id="PF21167">
    <property type="entry name" value="DUF6851"/>
    <property type="match status" value="1"/>
</dbReference>
<feature type="domain" description="DUF6851" evidence="4">
    <location>
        <begin position="679"/>
        <end position="830"/>
    </location>
</feature>
<name>A0ABX0U9X8_9FLAO</name>
<dbReference type="InterPro" id="IPR011519">
    <property type="entry name" value="UnbV_ASPIC"/>
</dbReference>
<feature type="domain" description="ASPIC/UnbV" evidence="2">
    <location>
        <begin position="449"/>
        <end position="514"/>
    </location>
</feature>
<dbReference type="Pfam" id="PF07593">
    <property type="entry name" value="UnbV_ASPIC"/>
    <property type="match status" value="1"/>
</dbReference>
<dbReference type="InterPro" id="IPR028994">
    <property type="entry name" value="Integrin_alpha_N"/>
</dbReference>
<proteinExistence type="predicted"/>
<dbReference type="PANTHER" id="PTHR34599:SF2">
    <property type="entry name" value="TRAF-TYPE DOMAIN-CONTAINING PROTEIN"/>
    <property type="match status" value="1"/>
</dbReference>